<dbReference type="RefSeq" id="WP_249333246.1">
    <property type="nucleotide sequence ID" value="NZ_JACRSY010000021.1"/>
</dbReference>
<organism evidence="2 3">
    <name type="scientific">Zhenhengia yiwuensis</name>
    <dbReference type="NCBI Taxonomy" id="2763666"/>
    <lineage>
        <taxon>Bacteria</taxon>
        <taxon>Bacillati</taxon>
        <taxon>Bacillota</taxon>
        <taxon>Clostridia</taxon>
        <taxon>Lachnospirales</taxon>
        <taxon>Lachnospiraceae</taxon>
        <taxon>Zhenhengia</taxon>
    </lineage>
</organism>
<name>A0A926ELV3_9FIRM</name>
<evidence type="ECO:0000313" key="3">
    <source>
        <dbReference type="Proteomes" id="UP000655830"/>
    </source>
</evidence>
<protein>
    <submittedName>
        <fullName evidence="2">Uncharacterized protein</fullName>
    </submittedName>
</protein>
<reference evidence="2" key="1">
    <citation type="submission" date="2020-08" db="EMBL/GenBank/DDBJ databases">
        <title>Genome public.</title>
        <authorList>
            <person name="Liu C."/>
            <person name="Sun Q."/>
        </authorList>
    </citation>
    <scope>NUCLEOTIDE SEQUENCE</scope>
    <source>
        <strain evidence="2">NSJ-12</strain>
    </source>
</reference>
<keyword evidence="3" id="KW-1185">Reference proteome</keyword>
<gene>
    <name evidence="2" type="ORF">H8718_13130</name>
</gene>
<feature type="coiled-coil region" evidence="1">
    <location>
        <begin position="43"/>
        <end position="70"/>
    </location>
</feature>
<evidence type="ECO:0000313" key="2">
    <source>
        <dbReference type="EMBL" id="MBC8580472.1"/>
    </source>
</evidence>
<comment type="caution">
    <text evidence="2">The sequence shown here is derived from an EMBL/GenBank/DDBJ whole genome shotgun (WGS) entry which is preliminary data.</text>
</comment>
<dbReference type="AlphaFoldDB" id="A0A926ELV3"/>
<evidence type="ECO:0000256" key="1">
    <source>
        <dbReference type="SAM" id="Coils"/>
    </source>
</evidence>
<keyword evidence="1" id="KW-0175">Coiled coil</keyword>
<sequence>MPSTRRNVCITNAELDKYLDTCPNVSQFLQEAALFYLQEKDNVYAKDRELKELERKVDTLKEALNKIVEAIMAGGNHDEV</sequence>
<proteinExistence type="predicted"/>
<dbReference type="Proteomes" id="UP000655830">
    <property type="component" value="Unassembled WGS sequence"/>
</dbReference>
<dbReference type="EMBL" id="JACRSY010000021">
    <property type="protein sequence ID" value="MBC8580472.1"/>
    <property type="molecule type" value="Genomic_DNA"/>
</dbReference>
<accession>A0A926ELV3</accession>